<name>A0A9P5TYQ8_9AGAR</name>
<comment type="caution">
    <text evidence="1">The sequence shown here is derived from an EMBL/GenBank/DDBJ whole genome shotgun (WGS) entry which is preliminary data.</text>
</comment>
<protein>
    <submittedName>
        <fullName evidence="1">Uncharacterized protein</fullName>
    </submittedName>
</protein>
<proteinExistence type="predicted"/>
<evidence type="ECO:0000313" key="2">
    <source>
        <dbReference type="Proteomes" id="UP000772434"/>
    </source>
</evidence>
<evidence type="ECO:0000313" key="1">
    <source>
        <dbReference type="EMBL" id="KAF9059479.1"/>
    </source>
</evidence>
<gene>
    <name evidence="1" type="ORF">BDP27DRAFT_1371467</name>
</gene>
<dbReference type="EMBL" id="JADNRY010000299">
    <property type="protein sequence ID" value="KAF9059479.1"/>
    <property type="molecule type" value="Genomic_DNA"/>
</dbReference>
<dbReference type="Proteomes" id="UP000772434">
    <property type="component" value="Unassembled WGS sequence"/>
</dbReference>
<sequence>MDHCVCAGGLTSGQTFEQQWTSAGVPLSHYRHLSYYGQNLMCQPQTSSTVWQESWVARDTENAETIENSKAHEISDNLLKEFHKIYRGPGTKTKKRELNQNSNQACDRCYHKGIECTYSMGCTKRDFLKRMRVQERMNINDSEYAALYNASGFGPQKSLHAAEQQVSQRLKKLRDKDNEIFNREEKIRDDEERLRIQEERLCIEKERLQSKEEALCIREENLKFGEEHLQRFAPMFTGSKEQRVHSYVGIEDTPSPSSQDSALHGSSSIMHPMNLNFPTTFSTGLIPPASLSFEFEESFLPTPLAEGHLRLPLPPSFIAPIGKTWADSSMPGMR</sequence>
<organism evidence="1 2">
    <name type="scientific">Rhodocollybia butyracea</name>
    <dbReference type="NCBI Taxonomy" id="206335"/>
    <lineage>
        <taxon>Eukaryota</taxon>
        <taxon>Fungi</taxon>
        <taxon>Dikarya</taxon>
        <taxon>Basidiomycota</taxon>
        <taxon>Agaricomycotina</taxon>
        <taxon>Agaricomycetes</taxon>
        <taxon>Agaricomycetidae</taxon>
        <taxon>Agaricales</taxon>
        <taxon>Marasmiineae</taxon>
        <taxon>Omphalotaceae</taxon>
        <taxon>Rhodocollybia</taxon>
    </lineage>
</organism>
<accession>A0A9P5TYQ8</accession>
<dbReference type="AlphaFoldDB" id="A0A9P5TYQ8"/>
<keyword evidence="2" id="KW-1185">Reference proteome</keyword>
<reference evidence="1" key="1">
    <citation type="submission" date="2020-11" db="EMBL/GenBank/DDBJ databases">
        <authorList>
            <consortium name="DOE Joint Genome Institute"/>
            <person name="Ahrendt S."/>
            <person name="Riley R."/>
            <person name="Andreopoulos W."/>
            <person name="Labutti K."/>
            <person name="Pangilinan J."/>
            <person name="Ruiz-Duenas F.J."/>
            <person name="Barrasa J.M."/>
            <person name="Sanchez-Garcia M."/>
            <person name="Camarero S."/>
            <person name="Miyauchi S."/>
            <person name="Serrano A."/>
            <person name="Linde D."/>
            <person name="Babiker R."/>
            <person name="Drula E."/>
            <person name="Ayuso-Fernandez I."/>
            <person name="Pacheco R."/>
            <person name="Padilla G."/>
            <person name="Ferreira P."/>
            <person name="Barriuso J."/>
            <person name="Kellner H."/>
            <person name="Castanera R."/>
            <person name="Alfaro M."/>
            <person name="Ramirez L."/>
            <person name="Pisabarro A.G."/>
            <person name="Kuo A."/>
            <person name="Tritt A."/>
            <person name="Lipzen A."/>
            <person name="He G."/>
            <person name="Yan M."/>
            <person name="Ng V."/>
            <person name="Cullen D."/>
            <person name="Martin F."/>
            <person name="Rosso M.-N."/>
            <person name="Henrissat B."/>
            <person name="Hibbett D."/>
            <person name="Martinez A.T."/>
            <person name="Grigoriev I.V."/>
        </authorList>
    </citation>
    <scope>NUCLEOTIDE SEQUENCE</scope>
    <source>
        <strain evidence="1">AH 40177</strain>
    </source>
</reference>